<dbReference type="Proteomes" id="UP000267017">
    <property type="component" value="Unassembled WGS sequence"/>
</dbReference>
<dbReference type="CDD" id="cd00075">
    <property type="entry name" value="HATPase"/>
    <property type="match status" value="1"/>
</dbReference>
<evidence type="ECO:0000256" key="15">
    <source>
        <dbReference type="SAM" id="Phobius"/>
    </source>
</evidence>
<dbReference type="RefSeq" id="WP_128629967.1">
    <property type="nucleotide sequence ID" value="NZ_RRCN01000001.1"/>
</dbReference>
<protein>
    <recommendedName>
        <fullName evidence="3">histidine kinase</fullName>
        <ecNumber evidence="3">2.7.13.3</ecNumber>
    </recommendedName>
</protein>
<keyword evidence="13 15" id="KW-0472">Membrane</keyword>
<comment type="catalytic activity">
    <reaction evidence="1">
        <text>ATP + protein L-histidine = ADP + protein N-phospho-L-histidine.</text>
        <dbReference type="EC" id="2.7.13.3"/>
    </reaction>
</comment>
<evidence type="ECO:0000256" key="12">
    <source>
        <dbReference type="ARBA" id="ARBA00023012"/>
    </source>
</evidence>
<evidence type="ECO:0000256" key="10">
    <source>
        <dbReference type="ARBA" id="ARBA00022840"/>
    </source>
</evidence>
<evidence type="ECO:0000256" key="5">
    <source>
        <dbReference type="ARBA" id="ARBA00022553"/>
    </source>
</evidence>
<dbReference type="InterPro" id="IPR004358">
    <property type="entry name" value="Sig_transdc_His_kin-like_C"/>
</dbReference>
<accession>A0A3P3TV79</accession>
<evidence type="ECO:0000256" key="14">
    <source>
        <dbReference type="SAM" id="MobiDB-lite"/>
    </source>
</evidence>
<keyword evidence="19" id="KW-1185">Reference proteome</keyword>
<dbReference type="InterPro" id="IPR003660">
    <property type="entry name" value="HAMP_dom"/>
</dbReference>
<evidence type="ECO:0000256" key="2">
    <source>
        <dbReference type="ARBA" id="ARBA00004651"/>
    </source>
</evidence>
<evidence type="ECO:0000256" key="7">
    <source>
        <dbReference type="ARBA" id="ARBA00022692"/>
    </source>
</evidence>
<dbReference type="PROSITE" id="PS50885">
    <property type="entry name" value="HAMP"/>
    <property type="match status" value="1"/>
</dbReference>
<keyword evidence="10" id="KW-0067">ATP-binding</keyword>
<dbReference type="SMART" id="SM00388">
    <property type="entry name" value="HisKA"/>
    <property type="match status" value="1"/>
</dbReference>
<dbReference type="InterPro" id="IPR003661">
    <property type="entry name" value="HisK_dim/P_dom"/>
</dbReference>
<dbReference type="Pfam" id="PF02518">
    <property type="entry name" value="HATPase_c"/>
    <property type="match status" value="1"/>
</dbReference>
<evidence type="ECO:0000256" key="8">
    <source>
        <dbReference type="ARBA" id="ARBA00022741"/>
    </source>
</evidence>
<dbReference type="InterPro" id="IPR036097">
    <property type="entry name" value="HisK_dim/P_sf"/>
</dbReference>
<dbReference type="GO" id="GO:0005524">
    <property type="term" value="F:ATP binding"/>
    <property type="evidence" value="ECO:0007669"/>
    <property type="project" value="UniProtKB-KW"/>
</dbReference>
<evidence type="ECO:0000256" key="13">
    <source>
        <dbReference type="ARBA" id="ARBA00023136"/>
    </source>
</evidence>
<dbReference type="InterPro" id="IPR005467">
    <property type="entry name" value="His_kinase_dom"/>
</dbReference>
<comment type="subcellular location">
    <subcellularLocation>
        <location evidence="2">Cell membrane</location>
        <topology evidence="2">Multi-pass membrane protein</topology>
    </subcellularLocation>
</comment>
<dbReference type="SUPFAM" id="SSF158472">
    <property type="entry name" value="HAMP domain-like"/>
    <property type="match status" value="1"/>
</dbReference>
<dbReference type="PROSITE" id="PS50109">
    <property type="entry name" value="HIS_KIN"/>
    <property type="match status" value="1"/>
</dbReference>
<dbReference type="GO" id="GO:0000155">
    <property type="term" value="F:phosphorelay sensor kinase activity"/>
    <property type="evidence" value="ECO:0007669"/>
    <property type="project" value="InterPro"/>
</dbReference>
<dbReference type="CDD" id="cd06225">
    <property type="entry name" value="HAMP"/>
    <property type="match status" value="1"/>
</dbReference>
<keyword evidence="5" id="KW-0597">Phosphoprotein</keyword>
<feature type="transmembrane region" description="Helical" evidence="15">
    <location>
        <begin position="216"/>
        <end position="237"/>
    </location>
</feature>
<evidence type="ECO:0000259" key="17">
    <source>
        <dbReference type="PROSITE" id="PS50885"/>
    </source>
</evidence>
<dbReference type="Pfam" id="PF00672">
    <property type="entry name" value="HAMP"/>
    <property type="match status" value="1"/>
</dbReference>
<keyword evidence="8" id="KW-0547">Nucleotide-binding</keyword>
<dbReference type="PRINTS" id="PR00344">
    <property type="entry name" value="BCTRLSENSOR"/>
</dbReference>
<feature type="transmembrane region" description="Helical" evidence="15">
    <location>
        <begin position="28"/>
        <end position="50"/>
    </location>
</feature>
<evidence type="ECO:0000259" key="16">
    <source>
        <dbReference type="PROSITE" id="PS50109"/>
    </source>
</evidence>
<dbReference type="CDD" id="cd00082">
    <property type="entry name" value="HisKA"/>
    <property type="match status" value="1"/>
</dbReference>
<dbReference type="Gene3D" id="1.10.287.130">
    <property type="match status" value="1"/>
</dbReference>
<evidence type="ECO:0000313" key="18">
    <source>
        <dbReference type="EMBL" id="RRJ62051.1"/>
    </source>
</evidence>
<dbReference type="GO" id="GO:0005886">
    <property type="term" value="C:plasma membrane"/>
    <property type="evidence" value="ECO:0007669"/>
    <property type="project" value="UniProtKB-SubCell"/>
</dbReference>
<name>A0A3P3TV79_9BACL</name>
<dbReference type="Gene3D" id="6.10.340.10">
    <property type="match status" value="1"/>
</dbReference>
<dbReference type="InterPro" id="IPR003594">
    <property type="entry name" value="HATPase_dom"/>
</dbReference>
<dbReference type="PANTHER" id="PTHR45436:SF5">
    <property type="entry name" value="SENSOR HISTIDINE KINASE TRCS"/>
    <property type="match status" value="1"/>
</dbReference>
<dbReference type="Pfam" id="PF00512">
    <property type="entry name" value="HisKA"/>
    <property type="match status" value="1"/>
</dbReference>
<evidence type="ECO:0000256" key="11">
    <source>
        <dbReference type="ARBA" id="ARBA00022989"/>
    </source>
</evidence>
<keyword evidence="4" id="KW-1003">Cell membrane</keyword>
<dbReference type="OrthoDB" id="335833at2"/>
<keyword evidence="11 15" id="KW-1133">Transmembrane helix</keyword>
<keyword evidence="6" id="KW-0808">Transferase</keyword>
<keyword evidence="7 15" id="KW-0812">Transmembrane</keyword>
<dbReference type="FunFam" id="1.10.287.130:FF:000001">
    <property type="entry name" value="Two-component sensor histidine kinase"/>
    <property type="match status" value="1"/>
</dbReference>
<dbReference type="EMBL" id="RRCN01000001">
    <property type="protein sequence ID" value="RRJ62051.1"/>
    <property type="molecule type" value="Genomic_DNA"/>
</dbReference>
<dbReference type="AlphaFoldDB" id="A0A3P3TV79"/>
<keyword evidence="12" id="KW-0902">Two-component regulatory system</keyword>
<dbReference type="SUPFAM" id="SSF55874">
    <property type="entry name" value="ATPase domain of HSP90 chaperone/DNA topoisomerase II/histidine kinase"/>
    <property type="match status" value="1"/>
</dbReference>
<feature type="domain" description="HAMP" evidence="17">
    <location>
        <begin position="239"/>
        <end position="292"/>
    </location>
</feature>
<dbReference type="EC" id="2.7.13.3" evidence="3"/>
<dbReference type="Gene3D" id="3.30.565.10">
    <property type="entry name" value="Histidine kinase-like ATPase, C-terminal domain"/>
    <property type="match status" value="1"/>
</dbReference>
<evidence type="ECO:0000256" key="1">
    <source>
        <dbReference type="ARBA" id="ARBA00000085"/>
    </source>
</evidence>
<dbReference type="InterPro" id="IPR050428">
    <property type="entry name" value="TCS_sensor_his_kinase"/>
</dbReference>
<keyword evidence="9 18" id="KW-0418">Kinase</keyword>
<dbReference type="SUPFAM" id="SSF47384">
    <property type="entry name" value="Homodimeric domain of signal transducing histidine kinase"/>
    <property type="match status" value="1"/>
</dbReference>
<sequence length="521" mass="57253">MKSPKLNKSNVGQRWRSLFLPGSLRFQLLSRSLFILAALLVLIGAFQYVIMKDFLYKNQAEKMASQMRGPLREVFDRSGQTPEHWGGDVPKPGPAGSPPGAGAGAGNKNAPEPRPLLFLPDSSLAIINSDYKFIDLTSETGIAAPRLTDSEYGNLFSRNWGKSGPGDYRVMKDEEGNEQLVVFREVVFPGDNGEQAWLVQMGIYTAPMLKVVFRQLLTFAGLSLLALAGGLALYFPVLRRTLTPLNQMVKTVEDTNAGNLGNRFPAASGQSEIDRLGVSFNGMMERLEAAFEAEREAKEQMRRFVADASHELRTPLTSIHGFLEVLLRGAADRPEQLHTALNSMLGESERMKKLVEDLLTLAKLDRTPVVQRTQVRLDELIREMEPHLRMLAEDREVRFVVHPGLAAMCDNDKIKQVVLNLFHNAVQHTDPQAGRITVTLSAEPGRALLQVEDNGPGIAKEHLPHVFERFYRSDASRTRKQGGAGLGLAISQSIVEAHGGQISAASEPGAGATFTVVLPAL</sequence>
<dbReference type="SMART" id="SM00387">
    <property type="entry name" value="HATPase_c"/>
    <property type="match status" value="1"/>
</dbReference>
<reference evidence="18 19" key="1">
    <citation type="submission" date="2018-11" db="EMBL/GenBank/DDBJ databases">
        <title>Genome sequencing of Paenibacillus sp. KCOM 3021 (= ChDC PVNT-B20).</title>
        <authorList>
            <person name="Kook J.-K."/>
            <person name="Park S.-N."/>
            <person name="Lim Y.K."/>
        </authorList>
    </citation>
    <scope>NUCLEOTIDE SEQUENCE [LARGE SCALE GENOMIC DNA]</scope>
    <source>
        <strain evidence="18 19">KCOM 3021</strain>
    </source>
</reference>
<dbReference type="InterPro" id="IPR036890">
    <property type="entry name" value="HATPase_C_sf"/>
</dbReference>
<feature type="domain" description="Histidine kinase" evidence="16">
    <location>
        <begin position="307"/>
        <end position="521"/>
    </location>
</feature>
<evidence type="ECO:0000256" key="3">
    <source>
        <dbReference type="ARBA" id="ARBA00012438"/>
    </source>
</evidence>
<comment type="caution">
    <text evidence="18">The sequence shown here is derived from an EMBL/GenBank/DDBJ whole genome shotgun (WGS) entry which is preliminary data.</text>
</comment>
<gene>
    <name evidence="18" type="ORF">EHV15_03025</name>
</gene>
<dbReference type="FunFam" id="3.30.565.10:FF:000006">
    <property type="entry name" value="Sensor histidine kinase WalK"/>
    <property type="match status" value="1"/>
</dbReference>
<evidence type="ECO:0000313" key="19">
    <source>
        <dbReference type="Proteomes" id="UP000267017"/>
    </source>
</evidence>
<evidence type="ECO:0000256" key="9">
    <source>
        <dbReference type="ARBA" id="ARBA00022777"/>
    </source>
</evidence>
<feature type="region of interest" description="Disordered" evidence="14">
    <location>
        <begin position="76"/>
        <end position="112"/>
    </location>
</feature>
<proteinExistence type="predicted"/>
<dbReference type="SMART" id="SM00304">
    <property type="entry name" value="HAMP"/>
    <property type="match status" value="1"/>
</dbReference>
<dbReference type="PANTHER" id="PTHR45436">
    <property type="entry name" value="SENSOR HISTIDINE KINASE YKOH"/>
    <property type="match status" value="1"/>
</dbReference>
<organism evidence="18 19">
    <name type="scientific">Paenibacillus oralis</name>
    <dbReference type="NCBI Taxonomy" id="2490856"/>
    <lineage>
        <taxon>Bacteria</taxon>
        <taxon>Bacillati</taxon>
        <taxon>Bacillota</taxon>
        <taxon>Bacilli</taxon>
        <taxon>Bacillales</taxon>
        <taxon>Paenibacillaceae</taxon>
        <taxon>Paenibacillus</taxon>
    </lineage>
</organism>
<evidence type="ECO:0000256" key="6">
    <source>
        <dbReference type="ARBA" id="ARBA00022679"/>
    </source>
</evidence>
<evidence type="ECO:0000256" key="4">
    <source>
        <dbReference type="ARBA" id="ARBA00022475"/>
    </source>
</evidence>